<proteinExistence type="predicted"/>
<dbReference type="STRING" id="331657.A0A4V5NFE6"/>
<keyword evidence="2" id="KW-1185">Reference proteome</keyword>
<sequence length="269" mass="29810">MNDSHEKPSADSAMEKTVAPPSYIAEANTSPSCTTFASVSLHMSDRLRLLRFPPTHIQAITRTIQSSWGQGIQIESNYYGAHEFKLHGRPWDGKGSQADGARVLMCRLLESLFNLGWILSAATDVSKKQYDKDTLLLRLVQPAPPPCDWIGIAFSHADRLRVVFADGQLLQALRAVLGRRVQESRRISGLTHEFKLHGYPWRANGGETMAVRVMLLELLDCLEVQGFSLYASIDQKTGPASSNDNGSEADTWYLCRAKNWTAGMPVYGG</sequence>
<evidence type="ECO:0000313" key="1">
    <source>
        <dbReference type="EMBL" id="TKA70579.1"/>
    </source>
</evidence>
<dbReference type="EMBL" id="NAJN01000632">
    <property type="protein sequence ID" value="TKA70579.1"/>
    <property type="molecule type" value="Genomic_DNA"/>
</dbReference>
<reference evidence="1 2" key="1">
    <citation type="submission" date="2017-03" db="EMBL/GenBank/DDBJ databases">
        <title>Genomes of endolithic fungi from Antarctica.</title>
        <authorList>
            <person name="Coleine C."/>
            <person name="Masonjones S."/>
            <person name="Stajich J.E."/>
        </authorList>
    </citation>
    <scope>NUCLEOTIDE SEQUENCE [LARGE SCALE GENOMIC DNA]</scope>
    <source>
        <strain evidence="1 2">CCFEE 5187</strain>
    </source>
</reference>
<dbReference type="PANTHER" id="PTHR38696:SF1">
    <property type="entry name" value="MEDIATOR OF RNA POLYMERASE II TRANSCRIPTION SUBUNIT 13"/>
    <property type="match status" value="1"/>
</dbReference>
<dbReference type="OrthoDB" id="58379at2759"/>
<name>A0A4V5NFE6_9PEZI</name>
<gene>
    <name evidence="1" type="ORF">B0A49_04389</name>
</gene>
<comment type="caution">
    <text evidence="1">The sequence shown here is derived from an EMBL/GenBank/DDBJ whole genome shotgun (WGS) entry which is preliminary data.</text>
</comment>
<dbReference type="AlphaFoldDB" id="A0A4V5NFE6"/>
<evidence type="ECO:0000313" key="2">
    <source>
        <dbReference type="Proteomes" id="UP000308768"/>
    </source>
</evidence>
<dbReference type="PANTHER" id="PTHR38696">
    <property type="entry name" value="MEDIATOR OF RNA POLYMERASE II TRANSCRIPTION SUBUNIT 13"/>
    <property type="match status" value="1"/>
</dbReference>
<protein>
    <submittedName>
        <fullName evidence="1">Uncharacterized protein</fullName>
    </submittedName>
</protein>
<dbReference type="Proteomes" id="UP000308768">
    <property type="component" value="Unassembled WGS sequence"/>
</dbReference>
<accession>A0A4V5NFE6</accession>
<organism evidence="1 2">
    <name type="scientific">Cryomyces minteri</name>
    <dbReference type="NCBI Taxonomy" id="331657"/>
    <lineage>
        <taxon>Eukaryota</taxon>
        <taxon>Fungi</taxon>
        <taxon>Dikarya</taxon>
        <taxon>Ascomycota</taxon>
        <taxon>Pezizomycotina</taxon>
        <taxon>Dothideomycetes</taxon>
        <taxon>Dothideomycetes incertae sedis</taxon>
        <taxon>Cryomyces</taxon>
    </lineage>
</organism>